<name>A0A2H3CXL9_ARMGA</name>
<dbReference type="EMBL" id="KZ293685">
    <property type="protein sequence ID" value="PBK86224.1"/>
    <property type="molecule type" value="Genomic_DNA"/>
</dbReference>
<dbReference type="Proteomes" id="UP000217790">
    <property type="component" value="Unassembled WGS sequence"/>
</dbReference>
<organism evidence="1 2">
    <name type="scientific">Armillaria gallica</name>
    <name type="common">Bulbous honey fungus</name>
    <name type="synonym">Armillaria bulbosa</name>
    <dbReference type="NCBI Taxonomy" id="47427"/>
    <lineage>
        <taxon>Eukaryota</taxon>
        <taxon>Fungi</taxon>
        <taxon>Dikarya</taxon>
        <taxon>Basidiomycota</taxon>
        <taxon>Agaricomycotina</taxon>
        <taxon>Agaricomycetes</taxon>
        <taxon>Agaricomycetidae</taxon>
        <taxon>Agaricales</taxon>
        <taxon>Marasmiineae</taxon>
        <taxon>Physalacriaceae</taxon>
        <taxon>Armillaria</taxon>
    </lineage>
</organism>
<accession>A0A2H3CXL9</accession>
<dbReference type="InParanoid" id="A0A2H3CXL9"/>
<reference evidence="2" key="1">
    <citation type="journal article" date="2017" name="Nat. Ecol. Evol.">
        <title>Genome expansion and lineage-specific genetic innovations in the forest pathogenic fungi Armillaria.</title>
        <authorList>
            <person name="Sipos G."/>
            <person name="Prasanna A.N."/>
            <person name="Walter M.C."/>
            <person name="O'Connor E."/>
            <person name="Balint B."/>
            <person name="Krizsan K."/>
            <person name="Kiss B."/>
            <person name="Hess J."/>
            <person name="Varga T."/>
            <person name="Slot J."/>
            <person name="Riley R."/>
            <person name="Boka B."/>
            <person name="Rigling D."/>
            <person name="Barry K."/>
            <person name="Lee J."/>
            <person name="Mihaltcheva S."/>
            <person name="LaButti K."/>
            <person name="Lipzen A."/>
            <person name="Waldron R."/>
            <person name="Moloney N.M."/>
            <person name="Sperisen C."/>
            <person name="Kredics L."/>
            <person name="Vagvoelgyi C."/>
            <person name="Patrignani A."/>
            <person name="Fitzpatrick D."/>
            <person name="Nagy I."/>
            <person name="Doyle S."/>
            <person name="Anderson J.B."/>
            <person name="Grigoriev I.V."/>
            <person name="Gueldener U."/>
            <person name="Muensterkoetter M."/>
            <person name="Nagy L.G."/>
        </authorList>
    </citation>
    <scope>NUCLEOTIDE SEQUENCE [LARGE SCALE GENOMIC DNA]</scope>
    <source>
        <strain evidence="2">Ar21-2</strain>
    </source>
</reference>
<gene>
    <name evidence="1" type="ORF">ARMGADRAFT_1066642</name>
</gene>
<protein>
    <submittedName>
        <fullName evidence="1">Uncharacterized protein</fullName>
    </submittedName>
</protein>
<proteinExistence type="predicted"/>
<evidence type="ECO:0000313" key="1">
    <source>
        <dbReference type="EMBL" id="PBK86224.1"/>
    </source>
</evidence>
<evidence type="ECO:0000313" key="2">
    <source>
        <dbReference type="Proteomes" id="UP000217790"/>
    </source>
</evidence>
<keyword evidence="2" id="KW-1185">Reference proteome</keyword>
<sequence>MRPRLELTVGIELYRHLVLKCTNHKYRDISPSSIRRFKDGVKSTNLSPCKTHWRISRFFIIKCRTTFSSKDIPATIVDMTLRSKQLQAGGYFWPFNPAYGRLFSFVCIWAWYSLNEHRIPAMPYIAGLRISNNVQIYPKHGDAFKHLPDKVDLCHPVSSRAKSHYSWLTSMDPGANEHLIVAPDGAMGC</sequence>
<dbReference type="AlphaFoldDB" id="A0A2H3CXL9"/>